<accession>A0ABY2E9H7</accession>
<evidence type="ECO:0000256" key="9">
    <source>
        <dbReference type="SAM" id="Coils"/>
    </source>
</evidence>
<evidence type="ECO:0000256" key="10">
    <source>
        <dbReference type="SAM" id="MobiDB-lite"/>
    </source>
</evidence>
<dbReference type="PANTHER" id="PTHR24421:SF10">
    <property type="entry name" value="NITRATE_NITRITE SENSOR PROTEIN NARQ"/>
    <property type="match status" value="1"/>
</dbReference>
<evidence type="ECO:0000256" key="2">
    <source>
        <dbReference type="ARBA" id="ARBA00012438"/>
    </source>
</evidence>
<dbReference type="Pfam" id="PF07730">
    <property type="entry name" value="HisKA_3"/>
    <property type="match status" value="1"/>
</dbReference>
<dbReference type="EMBL" id="SMNA01000001">
    <property type="protein sequence ID" value="TDE99165.1"/>
    <property type="molecule type" value="Genomic_DNA"/>
</dbReference>
<keyword evidence="8" id="KW-0902">Two-component regulatory system</keyword>
<evidence type="ECO:0000313" key="12">
    <source>
        <dbReference type="EMBL" id="TDE99165.1"/>
    </source>
</evidence>
<evidence type="ECO:0000256" key="5">
    <source>
        <dbReference type="ARBA" id="ARBA00022741"/>
    </source>
</evidence>
<keyword evidence="7" id="KW-0067">ATP-binding</keyword>
<reference evidence="12 13" key="1">
    <citation type="submission" date="2019-03" db="EMBL/GenBank/DDBJ databases">
        <title>Genomic features of bacteria from cold environments.</title>
        <authorList>
            <person name="Shen L."/>
        </authorList>
    </citation>
    <scope>NUCLEOTIDE SEQUENCE [LARGE SCALE GENOMIC DNA]</scope>
    <source>
        <strain evidence="13">T3246-1</strain>
    </source>
</reference>
<evidence type="ECO:0000259" key="11">
    <source>
        <dbReference type="Pfam" id="PF07730"/>
    </source>
</evidence>
<evidence type="ECO:0000313" key="13">
    <source>
        <dbReference type="Proteomes" id="UP000504882"/>
    </source>
</evidence>
<dbReference type="Gene3D" id="3.30.565.10">
    <property type="entry name" value="Histidine kinase-like ATPase, C-terminal domain"/>
    <property type="match status" value="1"/>
</dbReference>
<dbReference type="InterPro" id="IPR036890">
    <property type="entry name" value="HATPase_C_sf"/>
</dbReference>
<dbReference type="SUPFAM" id="SSF55874">
    <property type="entry name" value="ATPase domain of HSP90 chaperone/DNA topoisomerase II/histidine kinase"/>
    <property type="match status" value="1"/>
</dbReference>
<evidence type="ECO:0000256" key="3">
    <source>
        <dbReference type="ARBA" id="ARBA00022553"/>
    </source>
</evidence>
<feature type="domain" description="Signal transduction histidine kinase subgroup 3 dimerisation and phosphoacceptor" evidence="11">
    <location>
        <begin position="162"/>
        <end position="228"/>
    </location>
</feature>
<comment type="caution">
    <text evidence="12">The sequence shown here is derived from an EMBL/GenBank/DDBJ whole genome shotgun (WGS) entry which is preliminary data.</text>
</comment>
<feature type="region of interest" description="Disordered" evidence="10">
    <location>
        <begin position="225"/>
        <end position="252"/>
    </location>
</feature>
<proteinExistence type="predicted"/>
<dbReference type="PANTHER" id="PTHR24421">
    <property type="entry name" value="NITRATE/NITRITE SENSOR PROTEIN NARX-RELATED"/>
    <property type="match status" value="1"/>
</dbReference>
<evidence type="ECO:0000256" key="8">
    <source>
        <dbReference type="ARBA" id="ARBA00023012"/>
    </source>
</evidence>
<evidence type="ECO:0000256" key="6">
    <source>
        <dbReference type="ARBA" id="ARBA00022777"/>
    </source>
</evidence>
<organism evidence="12 13">
    <name type="scientific">Occultella glacieicola</name>
    <dbReference type="NCBI Taxonomy" id="2518684"/>
    <lineage>
        <taxon>Bacteria</taxon>
        <taxon>Bacillati</taxon>
        <taxon>Actinomycetota</taxon>
        <taxon>Actinomycetes</taxon>
        <taxon>Micrococcales</taxon>
        <taxon>Ruaniaceae</taxon>
        <taxon>Occultella</taxon>
    </lineage>
</organism>
<comment type="catalytic activity">
    <reaction evidence="1">
        <text>ATP + protein L-histidine = ADP + protein N-phospho-L-histidine.</text>
        <dbReference type="EC" id="2.7.13.3"/>
    </reaction>
</comment>
<dbReference type="EC" id="2.7.13.3" evidence="2"/>
<keyword evidence="3" id="KW-0597">Phosphoprotein</keyword>
<dbReference type="InterPro" id="IPR011712">
    <property type="entry name" value="Sig_transdc_His_kin_sub3_dim/P"/>
</dbReference>
<feature type="compositionally biased region" description="Basic and acidic residues" evidence="10">
    <location>
        <begin position="239"/>
        <end position="249"/>
    </location>
</feature>
<evidence type="ECO:0000256" key="1">
    <source>
        <dbReference type="ARBA" id="ARBA00000085"/>
    </source>
</evidence>
<keyword evidence="6 12" id="KW-0418">Kinase</keyword>
<dbReference type="Gene3D" id="1.20.5.1930">
    <property type="match status" value="1"/>
</dbReference>
<dbReference type="CDD" id="cd16917">
    <property type="entry name" value="HATPase_UhpB-NarQ-NarX-like"/>
    <property type="match status" value="1"/>
</dbReference>
<dbReference type="InterPro" id="IPR050482">
    <property type="entry name" value="Sensor_HK_TwoCompSys"/>
</dbReference>
<name>A0ABY2E9H7_9MICO</name>
<keyword evidence="5" id="KW-0547">Nucleotide-binding</keyword>
<dbReference type="GO" id="GO:0016301">
    <property type="term" value="F:kinase activity"/>
    <property type="evidence" value="ECO:0007669"/>
    <property type="project" value="UniProtKB-KW"/>
</dbReference>
<sequence length="382" mass="40038">MMLGLAALAGVSLIGPIQDESTTAELALDIGVALVSVASVPLLVRRPVPGAAALAVLATLSPLATPGSTMGTYYVARNAPLPDAVGIAVIGFGAHLVQYLWRPIPGIDTFWFVLLDAAAHAALLGVGALARSRAELVMSLRERAARAEADRDRQAERARLAERARIAREMHDVLAHRLSLLATYAGALEYRPDAPADQVARAAAVLRTGTHEALEDLREVIGVLRLPEGDGSDRPAGQDLRDPHDRPRPQPDVPEIAALVATTRAAGTEITYAHHYADPATLPGLSARTGYRIVQEALTNARKHAPGAPVRVRVDGEPGEGLTVEVVNDAASAPRDPALAGSSAGLIGLAERVDLAGGRITHGPDGPDGSGFRVAAWLPWPR</sequence>
<gene>
    <name evidence="12" type="ORF">EXU48_01340</name>
</gene>
<protein>
    <recommendedName>
        <fullName evidence="2">histidine kinase</fullName>
        <ecNumber evidence="2">2.7.13.3</ecNumber>
    </recommendedName>
</protein>
<keyword evidence="13" id="KW-1185">Reference proteome</keyword>
<dbReference type="Proteomes" id="UP000504882">
    <property type="component" value="Unassembled WGS sequence"/>
</dbReference>
<keyword evidence="9" id="KW-0175">Coiled coil</keyword>
<feature type="coiled-coil region" evidence="9">
    <location>
        <begin position="137"/>
        <end position="164"/>
    </location>
</feature>
<evidence type="ECO:0000256" key="4">
    <source>
        <dbReference type="ARBA" id="ARBA00022679"/>
    </source>
</evidence>
<evidence type="ECO:0000256" key="7">
    <source>
        <dbReference type="ARBA" id="ARBA00022840"/>
    </source>
</evidence>
<keyword evidence="4" id="KW-0808">Transferase</keyword>